<proteinExistence type="predicted"/>
<keyword evidence="1" id="KW-0378">Hydrolase</keyword>
<dbReference type="RefSeq" id="WP_111540998.1">
    <property type="nucleotide sequence ID" value="NZ_QKYV01000004.1"/>
</dbReference>
<organism evidence="1 2">
    <name type="scientific">Mesonia algae</name>
    <dbReference type="NCBI Taxonomy" id="213248"/>
    <lineage>
        <taxon>Bacteria</taxon>
        <taxon>Pseudomonadati</taxon>
        <taxon>Bacteroidota</taxon>
        <taxon>Flavobacteriia</taxon>
        <taxon>Flavobacteriales</taxon>
        <taxon>Flavobacteriaceae</taxon>
        <taxon>Mesonia</taxon>
    </lineage>
</organism>
<sequence>MRYVYGILLLCSVVLWSSCRKDFETTPSSGKLTFSKDTVYLDTVFTNIGSSTYNLTVHNKSDDDITIPNIQLAKGESSNYRLNVDGLPGKSFRDIDILANDSIFIFVETTADIENLSQTDNQFLYTDAIEFDTNSNQQKVELVTLIQDAHFLYPEKFADGTTETLSFGFDDEGNEILIEGFVLDDTELNFTNEKPYVIYGYAAVPSNKTLTIDAGARVHFHRESGLIVAENGSLHVNGALSNDPEVLENEVIFEGDRLEPAFSDVAGQWGAIWLTDGSTNNQINYATIKNASVGIRMDNNDGSNQPTLTIKNTQIYNSANVGLLARTGFIEGENLVINNSGQASLNLSLGGRYNFTNSTFVNYFNNGFRQFPAVLIENLLETQENIFVADLIEANFYNCIIYGNENLELLFSKSEEAAFNYKFENCLIKFNDFNNLYVDIPEYNFEDSALFENNILNEDPIFKATELNQLQIGEESAANGLANPATTTAQDILGTSRGNSPDAGAYESVIFEE</sequence>
<dbReference type="AlphaFoldDB" id="A0A2W7JYQ3"/>
<keyword evidence="1" id="KW-0067">ATP-binding</keyword>
<accession>A0A2W7JYQ3</accession>
<dbReference type="GO" id="GO:0004386">
    <property type="term" value="F:helicase activity"/>
    <property type="evidence" value="ECO:0007669"/>
    <property type="project" value="UniProtKB-KW"/>
</dbReference>
<keyword evidence="1" id="KW-0547">Nucleotide-binding</keyword>
<name>A0A2W7JYQ3_9FLAO</name>
<gene>
    <name evidence="1" type="ORF">LX95_01697</name>
</gene>
<reference evidence="1 2" key="1">
    <citation type="submission" date="2018-06" db="EMBL/GenBank/DDBJ databases">
        <title>Genomic Encyclopedia of Archaeal and Bacterial Type Strains, Phase II (KMG-II): from individual species to whole genera.</title>
        <authorList>
            <person name="Goeker M."/>
        </authorList>
    </citation>
    <scope>NUCLEOTIDE SEQUENCE [LARGE SCALE GENOMIC DNA]</scope>
    <source>
        <strain evidence="1 2">DSM 15361</strain>
    </source>
</reference>
<protein>
    <submittedName>
        <fullName evidence="1">ATP-dependent DNA helicase RecG</fullName>
    </submittedName>
</protein>
<evidence type="ECO:0000313" key="2">
    <source>
        <dbReference type="Proteomes" id="UP000249542"/>
    </source>
</evidence>
<evidence type="ECO:0000313" key="1">
    <source>
        <dbReference type="EMBL" id="PZW40630.1"/>
    </source>
</evidence>
<dbReference type="EMBL" id="QKYV01000004">
    <property type="protein sequence ID" value="PZW40630.1"/>
    <property type="molecule type" value="Genomic_DNA"/>
</dbReference>
<dbReference type="PROSITE" id="PS51257">
    <property type="entry name" value="PROKAR_LIPOPROTEIN"/>
    <property type="match status" value="1"/>
</dbReference>
<keyword evidence="1" id="KW-0347">Helicase</keyword>
<dbReference type="Proteomes" id="UP000249542">
    <property type="component" value="Unassembled WGS sequence"/>
</dbReference>
<comment type="caution">
    <text evidence="1">The sequence shown here is derived from an EMBL/GenBank/DDBJ whole genome shotgun (WGS) entry which is preliminary data.</text>
</comment>
<keyword evidence="2" id="KW-1185">Reference proteome</keyword>